<dbReference type="OrthoDB" id="7361360at2"/>
<accession>A0A364NWY4</accession>
<dbReference type="EMBL" id="PGTO01000009">
    <property type="protein sequence ID" value="RAU21609.1"/>
    <property type="molecule type" value="Genomic_DNA"/>
</dbReference>
<evidence type="ECO:0000313" key="2">
    <source>
        <dbReference type="Proteomes" id="UP000251075"/>
    </source>
</evidence>
<reference evidence="1 2" key="1">
    <citation type="submission" date="2017-11" db="EMBL/GenBank/DDBJ databases">
        <title>Draft genome sequence of magnetotactic bacterium Magnetospirillum kuznetsovii LBB-42.</title>
        <authorList>
            <person name="Grouzdev D.S."/>
            <person name="Rysina M.S."/>
            <person name="Baslerov R.V."/>
            <person name="Koziaeva V."/>
        </authorList>
    </citation>
    <scope>NUCLEOTIDE SEQUENCE [LARGE SCALE GENOMIC DNA]</scope>
    <source>
        <strain evidence="1 2">LBB-42</strain>
    </source>
</reference>
<organism evidence="1 2">
    <name type="scientific">Paramagnetospirillum kuznetsovii</name>
    <dbReference type="NCBI Taxonomy" id="2053833"/>
    <lineage>
        <taxon>Bacteria</taxon>
        <taxon>Pseudomonadati</taxon>
        <taxon>Pseudomonadota</taxon>
        <taxon>Alphaproteobacteria</taxon>
        <taxon>Rhodospirillales</taxon>
        <taxon>Magnetospirillaceae</taxon>
        <taxon>Paramagnetospirillum</taxon>
    </lineage>
</organism>
<evidence type="ECO:0000313" key="1">
    <source>
        <dbReference type="EMBL" id="RAU21609.1"/>
    </source>
</evidence>
<comment type="caution">
    <text evidence="1">The sequence shown here is derived from an EMBL/GenBank/DDBJ whole genome shotgun (WGS) entry which is preliminary data.</text>
</comment>
<dbReference type="RefSeq" id="WP_112145358.1">
    <property type="nucleotide sequence ID" value="NZ_PGTO01000009.1"/>
</dbReference>
<name>A0A364NWY4_9PROT</name>
<dbReference type="Proteomes" id="UP000251075">
    <property type="component" value="Unassembled WGS sequence"/>
</dbReference>
<dbReference type="AlphaFoldDB" id="A0A364NWY4"/>
<sequence>MSISSATPVPATVITQHTLITPALEELAHQHSNSPYGQVVSLAAPHWSDTFIKTARFGWLRVPAWPTNAVPV</sequence>
<protein>
    <submittedName>
        <fullName evidence="1">Uncharacterized protein</fullName>
    </submittedName>
</protein>
<proteinExistence type="predicted"/>
<gene>
    <name evidence="1" type="ORF">CU669_13035</name>
</gene>
<keyword evidence="2" id="KW-1185">Reference proteome</keyword>